<evidence type="ECO:0000256" key="3">
    <source>
        <dbReference type="ARBA" id="ARBA00022741"/>
    </source>
</evidence>
<dbReference type="GO" id="GO:0005789">
    <property type="term" value="C:endoplasmic reticulum membrane"/>
    <property type="evidence" value="ECO:0007669"/>
    <property type="project" value="UniProtKB-SubCell"/>
</dbReference>
<keyword evidence="3" id="KW-0547">Nucleotide-binding</keyword>
<dbReference type="CDD" id="cd01851">
    <property type="entry name" value="GBP"/>
    <property type="match status" value="1"/>
</dbReference>
<organism evidence="14 15">
    <name type="scientific">Adineta steineri</name>
    <dbReference type="NCBI Taxonomy" id="433720"/>
    <lineage>
        <taxon>Eukaryota</taxon>
        <taxon>Metazoa</taxon>
        <taxon>Spiralia</taxon>
        <taxon>Gnathifera</taxon>
        <taxon>Rotifera</taxon>
        <taxon>Eurotatoria</taxon>
        <taxon>Bdelloidea</taxon>
        <taxon>Adinetida</taxon>
        <taxon>Adinetidae</taxon>
        <taxon>Adineta</taxon>
    </lineage>
</organism>
<dbReference type="InterPro" id="IPR015894">
    <property type="entry name" value="Guanylate-bd_N"/>
</dbReference>
<dbReference type="Proteomes" id="UP000663845">
    <property type="component" value="Unassembled WGS sequence"/>
</dbReference>
<name>A0A814VAU9_9BILA</name>
<dbReference type="InterPro" id="IPR027417">
    <property type="entry name" value="P-loop_NTPase"/>
</dbReference>
<evidence type="ECO:0000313" key="15">
    <source>
        <dbReference type="Proteomes" id="UP000663845"/>
    </source>
</evidence>
<evidence type="ECO:0000313" key="14">
    <source>
        <dbReference type="EMBL" id="CAF1188555.1"/>
    </source>
</evidence>
<dbReference type="SUPFAM" id="SSF52540">
    <property type="entry name" value="P-loop containing nucleoside triphosphate hydrolases"/>
    <property type="match status" value="1"/>
</dbReference>
<keyword evidence="2 12" id="KW-0812">Transmembrane</keyword>
<comment type="caution">
    <text evidence="14">The sequence shown here is derived from an EMBL/GenBank/DDBJ whole genome shotgun (WGS) entry which is preliminary data.</text>
</comment>
<dbReference type="PROSITE" id="PS51715">
    <property type="entry name" value="G_GB1_RHD3"/>
    <property type="match status" value="1"/>
</dbReference>
<protein>
    <recommendedName>
        <fullName evidence="13">GB1/RHD3-type G domain-containing protein</fullName>
    </recommendedName>
</protein>
<dbReference type="AlphaFoldDB" id="A0A814VAU9"/>
<evidence type="ECO:0000256" key="10">
    <source>
        <dbReference type="ARBA" id="ARBA00049117"/>
    </source>
</evidence>
<sequence length="541" mass="62256">MEQSSSAGPVQIVTITEDHKFVLDEKKLKNILYNKRALGKKIGLVSIAGDFRKGKSFMLDFFLRYLRAKDNKEWLGKENEPLKGFDWRGGATRHTTGMLMWSEPFLLSLPNGEEIAVFLMDTQGTFDSNSTVFENAFIFALTLMVSSVTVYNIMHNLQEDNLQHLSFFAEYGVLAIDAYHTSPFQQLTFLVRDWQFEYETPYGFDGGEEVLSDRLKIRENQHRDLELVRSRLRQCFRKVNCFLMPHPGLKVTNRKEFDGRLSDIETDFKTQLQSLIPETFNIENENFIKEINGEQITSTDLFEYFKSYCAVFASGILPSPKAMLEATAEANNLAAKSTAKEFYIRAIEQATAEANNLAAKSTAKEFYIRAIEQHCGGDRPYIHPNQLETLHQEVRRQSIEKFRCARKMGGEQMSQSYLQELENEIAELYSNYKKHNDSKNVFAFSRTPTTFISTMVICYLIAGLLDTFWLGGINFIFMFAFWVCFALLFVWLYAKYSGEYAEVGEYIDHFADVVWNNAFQPVYSKCLQSAMRSVLGHAKTD</sequence>
<evidence type="ECO:0000256" key="6">
    <source>
        <dbReference type="ARBA" id="ARBA00022842"/>
    </source>
</evidence>
<feature type="domain" description="GB1/RHD3-type G" evidence="13">
    <location>
        <begin position="39"/>
        <end position="284"/>
    </location>
</feature>
<comment type="similarity">
    <text evidence="11">Belongs to the TRAFAC class dynamin-like GTPase superfamily. GB1/RHD3 GTPase family.</text>
</comment>
<dbReference type="SUPFAM" id="SSF48340">
    <property type="entry name" value="Interferon-induced guanylate-binding protein 1 (GBP1), C-terminal domain"/>
    <property type="match status" value="2"/>
</dbReference>
<evidence type="ECO:0000256" key="1">
    <source>
        <dbReference type="ARBA" id="ARBA00004477"/>
    </source>
</evidence>
<evidence type="ECO:0000256" key="7">
    <source>
        <dbReference type="ARBA" id="ARBA00022989"/>
    </source>
</evidence>
<gene>
    <name evidence="14" type="ORF">JYZ213_LOCUS26202</name>
</gene>
<comment type="catalytic activity">
    <reaction evidence="10">
        <text>GTP + H2O = GDP + phosphate + H(+)</text>
        <dbReference type="Rhea" id="RHEA:19669"/>
        <dbReference type="ChEBI" id="CHEBI:15377"/>
        <dbReference type="ChEBI" id="CHEBI:15378"/>
        <dbReference type="ChEBI" id="CHEBI:37565"/>
        <dbReference type="ChEBI" id="CHEBI:43474"/>
        <dbReference type="ChEBI" id="CHEBI:58189"/>
    </reaction>
    <physiologicalReaction direction="left-to-right" evidence="10">
        <dbReference type="Rhea" id="RHEA:19670"/>
    </physiologicalReaction>
</comment>
<dbReference type="Pfam" id="PF02263">
    <property type="entry name" value="GBP"/>
    <property type="match status" value="1"/>
</dbReference>
<dbReference type="FunFam" id="1.20.58.420:FF:000001">
    <property type="entry name" value="Atlastin-1 isoform 1"/>
    <property type="match status" value="1"/>
</dbReference>
<evidence type="ECO:0000256" key="2">
    <source>
        <dbReference type="ARBA" id="ARBA00022692"/>
    </source>
</evidence>
<evidence type="ECO:0000256" key="12">
    <source>
        <dbReference type="SAM" id="Phobius"/>
    </source>
</evidence>
<reference evidence="14" key="1">
    <citation type="submission" date="2021-02" db="EMBL/GenBank/DDBJ databases">
        <authorList>
            <person name="Nowell W R."/>
        </authorList>
    </citation>
    <scope>NUCLEOTIDE SEQUENCE</scope>
</reference>
<keyword evidence="8" id="KW-0342">GTP-binding</keyword>
<dbReference type="GO" id="GO:0003924">
    <property type="term" value="F:GTPase activity"/>
    <property type="evidence" value="ECO:0007669"/>
    <property type="project" value="InterPro"/>
</dbReference>
<feature type="transmembrane region" description="Helical" evidence="12">
    <location>
        <begin position="468"/>
        <end position="494"/>
    </location>
</feature>
<evidence type="ECO:0000256" key="4">
    <source>
        <dbReference type="ARBA" id="ARBA00022801"/>
    </source>
</evidence>
<keyword evidence="4" id="KW-0378">Hydrolase</keyword>
<accession>A0A814VAU9</accession>
<dbReference type="EMBL" id="CAJNOG010000345">
    <property type="protein sequence ID" value="CAF1188555.1"/>
    <property type="molecule type" value="Genomic_DNA"/>
</dbReference>
<proteinExistence type="inferred from homology"/>
<evidence type="ECO:0000256" key="8">
    <source>
        <dbReference type="ARBA" id="ARBA00023134"/>
    </source>
</evidence>
<dbReference type="PANTHER" id="PTHR10751">
    <property type="entry name" value="GUANYLATE BINDING PROTEIN"/>
    <property type="match status" value="1"/>
</dbReference>
<dbReference type="Gene3D" id="3.40.50.300">
    <property type="entry name" value="P-loop containing nucleotide triphosphate hydrolases"/>
    <property type="match status" value="1"/>
</dbReference>
<comment type="subcellular location">
    <subcellularLocation>
        <location evidence="1">Endoplasmic reticulum membrane</location>
        <topology evidence="1">Multi-pass membrane protein</topology>
    </subcellularLocation>
</comment>
<keyword evidence="6" id="KW-0460">Magnesium</keyword>
<evidence type="ECO:0000259" key="13">
    <source>
        <dbReference type="PROSITE" id="PS51715"/>
    </source>
</evidence>
<dbReference type="GO" id="GO:0005525">
    <property type="term" value="F:GTP binding"/>
    <property type="evidence" value="ECO:0007669"/>
    <property type="project" value="UniProtKB-KW"/>
</dbReference>
<feature type="transmembrane region" description="Helical" evidence="12">
    <location>
        <begin position="441"/>
        <end position="462"/>
    </location>
</feature>
<keyword evidence="7 12" id="KW-1133">Transmembrane helix</keyword>
<dbReference type="InterPro" id="IPR030386">
    <property type="entry name" value="G_GB1_RHD3_dom"/>
</dbReference>
<keyword evidence="9 12" id="KW-0472">Membrane</keyword>
<evidence type="ECO:0000256" key="5">
    <source>
        <dbReference type="ARBA" id="ARBA00022824"/>
    </source>
</evidence>
<evidence type="ECO:0000256" key="11">
    <source>
        <dbReference type="PROSITE-ProRule" id="PRU01052"/>
    </source>
</evidence>
<dbReference type="InterPro" id="IPR036543">
    <property type="entry name" value="Guanylate-bd_C_sf"/>
</dbReference>
<evidence type="ECO:0000256" key="9">
    <source>
        <dbReference type="ARBA" id="ARBA00023136"/>
    </source>
</evidence>
<feature type="transmembrane region" description="Helical" evidence="12">
    <location>
        <begin position="136"/>
        <end position="154"/>
    </location>
</feature>
<keyword evidence="5" id="KW-0256">Endoplasmic reticulum</keyword>
<dbReference type="Gene3D" id="1.20.58.420">
    <property type="entry name" value="AHSP"/>
    <property type="match status" value="2"/>
</dbReference>